<dbReference type="AlphaFoldDB" id="A0A4Z1SNC9"/>
<feature type="domain" description="Orn/DAP/Arg decarboxylase 2 N-terminal" evidence="12">
    <location>
        <begin position="47"/>
        <end position="297"/>
    </location>
</feature>
<evidence type="ECO:0000259" key="12">
    <source>
        <dbReference type="Pfam" id="PF02784"/>
    </source>
</evidence>
<dbReference type="OrthoDB" id="5034579at2759"/>
<dbReference type="Pfam" id="PF00278">
    <property type="entry name" value="Orn_DAP_Arg_deC"/>
    <property type="match status" value="1"/>
</dbReference>
<dbReference type="PROSITE" id="PS00878">
    <property type="entry name" value="ODR_DC_2_1"/>
    <property type="match status" value="1"/>
</dbReference>
<dbReference type="PRINTS" id="PR01179">
    <property type="entry name" value="ODADCRBXLASE"/>
</dbReference>
<dbReference type="GO" id="GO:0005737">
    <property type="term" value="C:cytoplasm"/>
    <property type="evidence" value="ECO:0007669"/>
    <property type="project" value="TreeGrafter"/>
</dbReference>
<comment type="cofactor">
    <cofactor evidence="1 9">
        <name>pyridoxal 5'-phosphate</name>
        <dbReference type="ChEBI" id="CHEBI:597326"/>
    </cofactor>
</comment>
<reference evidence="13 14" key="1">
    <citation type="submission" date="2019-05" db="EMBL/GenBank/DDBJ databases">
        <title>The compact genome of Giardia muris reveals important steps in the evolution of intestinal protozoan parasites.</title>
        <authorList>
            <person name="Xu F."/>
            <person name="Jimenez-Gonzalez A."/>
            <person name="Einarsson E."/>
            <person name="Astvaldsson A."/>
            <person name="Peirasmaki D."/>
            <person name="Eckmann L."/>
            <person name="Andersson J.O."/>
            <person name="Svard S.G."/>
            <person name="Jerlstrom-Hultqvist J."/>
        </authorList>
    </citation>
    <scope>NUCLEOTIDE SEQUENCE [LARGE SCALE GENOMIC DNA]</scope>
    <source>
        <strain evidence="13 14">Roberts-Thomson</strain>
    </source>
</reference>
<dbReference type="InterPro" id="IPR002433">
    <property type="entry name" value="Orn_de-COase"/>
</dbReference>
<dbReference type="Gene3D" id="2.40.37.10">
    <property type="entry name" value="Lyase, Ornithine Decarboxylase, Chain A, domain 1"/>
    <property type="match status" value="1"/>
</dbReference>
<dbReference type="GO" id="GO:0033387">
    <property type="term" value="P:putrescine biosynthetic process from arginine, via ornithine"/>
    <property type="evidence" value="ECO:0007669"/>
    <property type="project" value="TreeGrafter"/>
</dbReference>
<keyword evidence="3 9" id="KW-0663">Pyridoxal phosphate</keyword>
<comment type="pathway">
    <text evidence="5">Amine and polyamine biosynthesis; putrescine biosynthesis via L-ornithine pathway; putrescine from L-ornithine: step 1/1.</text>
</comment>
<dbReference type="InterPro" id="IPR000183">
    <property type="entry name" value="Orn/DAP/Arg_de-COase"/>
</dbReference>
<dbReference type="InterPro" id="IPR022653">
    <property type="entry name" value="De-COase2_pyr-phos_BS"/>
</dbReference>
<dbReference type="EMBL" id="VDLU01000005">
    <property type="protein sequence ID" value="TNJ26365.1"/>
    <property type="molecule type" value="Genomic_DNA"/>
</dbReference>
<dbReference type="FunFam" id="3.20.20.10:FF:000008">
    <property type="entry name" value="Ornithine decarboxylase"/>
    <property type="match status" value="1"/>
</dbReference>
<dbReference type="PRINTS" id="PR01182">
    <property type="entry name" value="ORNDCRBXLASE"/>
</dbReference>
<feature type="modified residue" description="N6-(pyridoxal phosphate)lysine" evidence="9">
    <location>
        <position position="68"/>
    </location>
</feature>
<dbReference type="InterPro" id="IPR022644">
    <property type="entry name" value="De-COase2_N"/>
</dbReference>
<evidence type="ECO:0000313" key="13">
    <source>
        <dbReference type="EMBL" id="TNJ26365.1"/>
    </source>
</evidence>
<proteinExistence type="inferred from homology"/>
<name>A0A4Z1SNC9_GIAMU</name>
<keyword evidence="14" id="KW-1185">Reference proteome</keyword>
<dbReference type="SUPFAM" id="SSF50621">
    <property type="entry name" value="Alanine racemase C-terminal domain-like"/>
    <property type="match status" value="1"/>
</dbReference>
<dbReference type="CDD" id="cd00622">
    <property type="entry name" value="PLPDE_III_ODC"/>
    <property type="match status" value="1"/>
</dbReference>
<dbReference type="PANTHER" id="PTHR11482">
    <property type="entry name" value="ARGININE/DIAMINOPIMELATE/ORNITHINE DECARBOXYLASE"/>
    <property type="match status" value="1"/>
</dbReference>
<dbReference type="Gene3D" id="3.20.20.10">
    <property type="entry name" value="Alanine racemase"/>
    <property type="match status" value="1"/>
</dbReference>
<evidence type="ECO:0000256" key="4">
    <source>
        <dbReference type="ARBA" id="ARBA00023239"/>
    </source>
</evidence>
<dbReference type="Proteomes" id="UP000315496">
    <property type="component" value="Chromosome 5"/>
</dbReference>
<evidence type="ECO:0000256" key="7">
    <source>
        <dbReference type="ARBA" id="ARBA00046672"/>
    </source>
</evidence>
<feature type="domain" description="Orn/DAP/Arg decarboxylase 2 C-terminal" evidence="11">
    <location>
        <begin position="300"/>
        <end position="417"/>
    </location>
</feature>
<organism evidence="13 14">
    <name type="scientific">Giardia muris</name>
    <dbReference type="NCBI Taxonomy" id="5742"/>
    <lineage>
        <taxon>Eukaryota</taxon>
        <taxon>Metamonada</taxon>
        <taxon>Diplomonadida</taxon>
        <taxon>Hexamitidae</taxon>
        <taxon>Giardiinae</taxon>
        <taxon>Giardia</taxon>
    </lineage>
</organism>
<dbReference type="GO" id="GO:0004586">
    <property type="term" value="F:ornithine decarboxylase activity"/>
    <property type="evidence" value="ECO:0007669"/>
    <property type="project" value="UniProtKB-EC"/>
</dbReference>
<evidence type="ECO:0000256" key="3">
    <source>
        <dbReference type="ARBA" id="ARBA00022898"/>
    </source>
</evidence>
<gene>
    <name evidence="13" type="ORF">GMRT_13397</name>
</gene>
<accession>A0A4Z1SNC9</accession>
<evidence type="ECO:0000256" key="5">
    <source>
        <dbReference type="ARBA" id="ARBA00034115"/>
    </source>
</evidence>
<keyword evidence="4" id="KW-0456">Lyase</keyword>
<evidence type="ECO:0000256" key="9">
    <source>
        <dbReference type="PIRSR" id="PIRSR600183-50"/>
    </source>
</evidence>
<dbReference type="InterPro" id="IPR022643">
    <property type="entry name" value="De-COase2_C"/>
</dbReference>
<comment type="subunit">
    <text evidence="7">Homodimer. Only the dimer is catalytically active, as the active sites are constructed of residues from both monomers.</text>
</comment>
<dbReference type="InterPro" id="IPR009006">
    <property type="entry name" value="Ala_racemase/Decarboxylase_C"/>
</dbReference>
<feature type="active site" description="Proton donor" evidence="9">
    <location>
        <position position="390"/>
    </location>
</feature>
<evidence type="ECO:0000256" key="8">
    <source>
        <dbReference type="ARBA" id="ARBA00049127"/>
    </source>
</evidence>
<evidence type="ECO:0000259" key="11">
    <source>
        <dbReference type="Pfam" id="PF00278"/>
    </source>
</evidence>
<dbReference type="SUPFAM" id="SSF51419">
    <property type="entry name" value="PLP-binding barrel"/>
    <property type="match status" value="1"/>
</dbReference>
<evidence type="ECO:0000313" key="14">
    <source>
        <dbReference type="Proteomes" id="UP000315496"/>
    </source>
</evidence>
<comment type="similarity">
    <text evidence="2 10">Belongs to the Orn/Lys/Arg decarboxylase class-II family.</text>
</comment>
<sequence length="441" mass="47982">MLRLTRHALAEFGLRPIRPREDVGRLVAALHAETRCDSVCVLNVSVLEAQYRLWESCLPGVRPFYAIKCNPHPVILRALHLLGAGFDCASPAELRAALAAGCSPSDIIYANPQKTASSIRAAHALNCDLFTFDSEHELCTMLKNAPADRPGRYVLRLLPPDESASICKFGIKFGANPQEASRLLRLCRKLGANLVGLSFHVGSGCGSVDAFRLAVQYMGTVARQASELGFSLTLIDLGGGYMSRGSTKHYEVPNARAGITPPSFEEISSALLEELAKIRPHFAPDVRVIAEPGRFFSGDSMTLGVRVFGRRIVFSKEESEYAGETEEELLRAGAQVSEVKYYVGDGLYGSFNAIFFDHVVPHLTYVHGDGTPYETPYGPTYQSHIFGPTCDSLDCILADRPVPLLEVGDWVVIPAFGAYTLAAASEFNGIPRPTVVACLEE</sequence>
<evidence type="ECO:0000256" key="10">
    <source>
        <dbReference type="RuleBase" id="RU003737"/>
    </source>
</evidence>
<dbReference type="EC" id="4.1.1.17" evidence="6"/>
<dbReference type="InterPro" id="IPR029066">
    <property type="entry name" value="PLP-binding_barrel"/>
</dbReference>
<evidence type="ECO:0000256" key="2">
    <source>
        <dbReference type="ARBA" id="ARBA00008872"/>
    </source>
</evidence>
<dbReference type="VEuPathDB" id="GiardiaDB:GMRT_13397"/>
<evidence type="ECO:0000256" key="1">
    <source>
        <dbReference type="ARBA" id="ARBA00001933"/>
    </source>
</evidence>
<protein>
    <recommendedName>
        <fullName evidence="6">ornithine decarboxylase</fullName>
        <ecNumber evidence="6">4.1.1.17</ecNumber>
    </recommendedName>
</protein>
<dbReference type="PANTHER" id="PTHR11482:SF6">
    <property type="entry name" value="ORNITHINE DECARBOXYLASE 1-RELATED"/>
    <property type="match status" value="1"/>
</dbReference>
<comment type="caution">
    <text evidence="13">The sequence shown here is derived from an EMBL/GenBank/DDBJ whole genome shotgun (WGS) entry which is preliminary data.</text>
</comment>
<dbReference type="Pfam" id="PF02784">
    <property type="entry name" value="Orn_Arg_deC_N"/>
    <property type="match status" value="1"/>
</dbReference>
<evidence type="ECO:0000256" key="6">
    <source>
        <dbReference type="ARBA" id="ARBA00034138"/>
    </source>
</evidence>
<comment type="catalytic activity">
    <reaction evidence="8">
        <text>L-ornithine + H(+) = putrescine + CO2</text>
        <dbReference type="Rhea" id="RHEA:22964"/>
        <dbReference type="ChEBI" id="CHEBI:15378"/>
        <dbReference type="ChEBI" id="CHEBI:16526"/>
        <dbReference type="ChEBI" id="CHEBI:46911"/>
        <dbReference type="ChEBI" id="CHEBI:326268"/>
        <dbReference type="EC" id="4.1.1.17"/>
    </reaction>
</comment>